<reference evidence="3" key="1">
    <citation type="submission" date="2020-08" db="EMBL/GenBank/DDBJ databases">
        <title>Multicomponent nature underlies the extraordinary mechanical properties of spider dragline silk.</title>
        <authorList>
            <person name="Kono N."/>
            <person name="Nakamura H."/>
            <person name="Mori M."/>
            <person name="Yoshida Y."/>
            <person name="Ohtoshi R."/>
            <person name="Malay A.D."/>
            <person name="Moran D.A.P."/>
            <person name="Tomita M."/>
            <person name="Numata K."/>
            <person name="Arakawa K."/>
        </authorList>
    </citation>
    <scope>NUCLEOTIDE SEQUENCE</scope>
</reference>
<feature type="compositionally biased region" description="Basic and acidic residues" evidence="1">
    <location>
        <begin position="102"/>
        <end position="115"/>
    </location>
</feature>
<feature type="compositionally biased region" description="Polar residues" evidence="1">
    <location>
        <begin position="116"/>
        <end position="126"/>
    </location>
</feature>
<feature type="region of interest" description="Disordered" evidence="1">
    <location>
        <begin position="82"/>
        <end position="126"/>
    </location>
</feature>
<evidence type="ECO:0000313" key="4">
    <source>
        <dbReference type="Proteomes" id="UP000887013"/>
    </source>
</evidence>
<dbReference type="PROSITE" id="PS00028">
    <property type="entry name" value="ZINC_FINGER_C2H2_1"/>
    <property type="match status" value="1"/>
</dbReference>
<keyword evidence="4" id="KW-1185">Reference proteome</keyword>
<dbReference type="InterPro" id="IPR013087">
    <property type="entry name" value="Znf_C2H2_type"/>
</dbReference>
<protein>
    <recommendedName>
        <fullName evidence="2">C2H2-type domain-containing protein</fullName>
    </recommendedName>
</protein>
<comment type="caution">
    <text evidence="3">The sequence shown here is derived from an EMBL/GenBank/DDBJ whole genome shotgun (WGS) entry which is preliminary data.</text>
</comment>
<evidence type="ECO:0000256" key="1">
    <source>
        <dbReference type="SAM" id="MobiDB-lite"/>
    </source>
</evidence>
<feature type="compositionally biased region" description="Polar residues" evidence="1">
    <location>
        <begin position="84"/>
        <end position="101"/>
    </location>
</feature>
<proteinExistence type="predicted"/>
<name>A0A8X6NVA4_NEPPI</name>
<evidence type="ECO:0000259" key="2">
    <source>
        <dbReference type="PROSITE" id="PS00028"/>
    </source>
</evidence>
<sequence>MLCLNTQHESMECFYCHQKYETQRELSIHFYIHSSHDEQPFPVFELHVLPQKKNSILEDYRSMNGGFDFPIVKPSKCEIPATEVSKTNSSKVQKGSLNASRCDTDEVRHSSRRDSGNYSNESTGFE</sequence>
<dbReference type="Proteomes" id="UP000887013">
    <property type="component" value="Unassembled WGS sequence"/>
</dbReference>
<gene>
    <name evidence="3" type="ORF">NPIL_394201</name>
</gene>
<dbReference type="AlphaFoldDB" id="A0A8X6NVA4"/>
<dbReference type="EMBL" id="BMAW01108634">
    <property type="protein sequence ID" value="GFT35023.1"/>
    <property type="molecule type" value="Genomic_DNA"/>
</dbReference>
<accession>A0A8X6NVA4</accession>
<evidence type="ECO:0000313" key="3">
    <source>
        <dbReference type="EMBL" id="GFT35023.1"/>
    </source>
</evidence>
<organism evidence="3 4">
    <name type="scientific">Nephila pilipes</name>
    <name type="common">Giant wood spider</name>
    <name type="synonym">Nephila maculata</name>
    <dbReference type="NCBI Taxonomy" id="299642"/>
    <lineage>
        <taxon>Eukaryota</taxon>
        <taxon>Metazoa</taxon>
        <taxon>Ecdysozoa</taxon>
        <taxon>Arthropoda</taxon>
        <taxon>Chelicerata</taxon>
        <taxon>Arachnida</taxon>
        <taxon>Araneae</taxon>
        <taxon>Araneomorphae</taxon>
        <taxon>Entelegynae</taxon>
        <taxon>Araneoidea</taxon>
        <taxon>Nephilidae</taxon>
        <taxon>Nephila</taxon>
    </lineage>
</organism>
<feature type="domain" description="C2H2-type" evidence="2">
    <location>
        <begin position="13"/>
        <end position="33"/>
    </location>
</feature>